<evidence type="ECO:0000256" key="3">
    <source>
        <dbReference type="ARBA" id="ARBA00022638"/>
    </source>
</evidence>
<dbReference type="Pfam" id="PF00959">
    <property type="entry name" value="Phage_lysozyme"/>
    <property type="match status" value="1"/>
</dbReference>
<dbReference type="RefSeq" id="WP_188320301.1">
    <property type="nucleotide sequence ID" value="NZ_CP060203.1"/>
</dbReference>
<evidence type="ECO:0000256" key="4">
    <source>
        <dbReference type="ARBA" id="ARBA00022801"/>
    </source>
</evidence>
<dbReference type="GO" id="GO:0016998">
    <property type="term" value="P:cell wall macromolecule catabolic process"/>
    <property type="evidence" value="ECO:0007669"/>
    <property type="project" value="InterPro"/>
</dbReference>
<accession>A0A7H1DT68</accession>
<dbReference type="EMBL" id="CP060203">
    <property type="protein sequence ID" value="QNS40176.1"/>
    <property type="molecule type" value="Genomic_DNA"/>
</dbReference>
<keyword evidence="2 7" id="KW-0929">Antimicrobial</keyword>
<reference evidence="8 9" key="1">
    <citation type="submission" date="2020-07" db="EMBL/GenBank/DDBJ databases">
        <title>Complete genome and description of Chryseobacterium manosquense strain Marseille-Q2069 sp. nov.</title>
        <authorList>
            <person name="Boxberger M."/>
        </authorList>
    </citation>
    <scope>NUCLEOTIDE SEQUENCE [LARGE SCALE GENOMIC DNA]</scope>
    <source>
        <strain evidence="8 9">Marseille-Q2069</strain>
    </source>
</reference>
<evidence type="ECO:0000256" key="6">
    <source>
        <dbReference type="ARBA" id="ARBA00023295"/>
    </source>
</evidence>
<evidence type="ECO:0000256" key="7">
    <source>
        <dbReference type="RuleBase" id="RU003788"/>
    </source>
</evidence>
<comment type="similarity">
    <text evidence="7">Belongs to the glycosyl hydrolase 24 family.</text>
</comment>
<evidence type="ECO:0000313" key="9">
    <source>
        <dbReference type="Proteomes" id="UP000516438"/>
    </source>
</evidence>
<dbReference type="HAMAP" id="MF_04110">
    <property type="entry name" value="ENDOLYSIN_T4"/>
    <property type="match status" value="1"/>
</dbReference>
<name>A0A7H1DT68_9FLAO</name>
<evidence type="ECO:0000256" key="1">
    <source>
        <dbReference type="ARBA" id="ARBA00000632"/>
    </source>
</evidence>
<dbReference type="GO" id="GO:0031640">
    <property type="term" value="P:killing of cells of another organism"/>
    <property type="evidence" value="ECO:0007669"/>
    <property type="project" value="UniProtKB-KW"/>
</dbReference>
<dbReference type="CDD" id="cd00737">
    <property type="entry name" value="lyz_endolysin_autolysin"/>
    <property type="match status" value="1"/>
</dbReference>
<evidence type="ECO:0000256" key="2">
    <source>
        <dbReference type="ARBA" id="ARBA00022529"/>
    </source>
</evidence>
<sequence>MKITHTSQNGIDLIKKFEGFRGNPYRDAVGIATIGYGATYYPNGNRVKLTDAPITEKYATTLLEVMLRPYEKAVDSFTRDDINQNQFDALVSFAYNLGVNALRGSTLLKKVNKNPNDPTIRNEFKKWVNAGGRPLKGLITRRNIEADLYFK</sequence>
<keyword evidence="3 7" id="KW-0081">Bacteriolytic enzyme</keyword>
<dbReference type="InterPro" id="IPR051018">
    <property type="entry name" value="Bacteriophage_GH24"/>
</dbReference>
<gene>
    <name evidence="8" type="ORF">H0S70_07115</name>
</gene>
<evidence type="ECO:0000256" key="5">
    <source>
        <dbReference type="ARBA" id="ARBA00023200"/>
    </source>
</evidence>
<dbReference type="Proteomes" id="UP000516438">
    <property type="component" value="Chromosome"/>
</dbReference>
<dbReference type="SUPFAM" id="SSF53955">
    <property type="entry name" value="Lysozyme-like"/>
    <property type="match status" value="1"/>
</dbReference>
<dbReference type="PANTHER" id="PTHR38107">
    <property type="match status" value="1"/>
</dbReference>
<dbReference type="InterPro" id="IPR002196">
    <property type="entry name" value="Glyco_hydro_24"/>
</dbReference>
<dbReference type="InterPro" id="IPR023347">
    <property type="entry name" value="Lysozyme_dom_sf"/>
</dbReference>
<dbReference type="PANTHER" id="PTHR38107:SF3">
    <property type="entry name" value="LYSOZYME RRRD-RELATED"/>
    <property type="match status" value="1"/>
</dbReference>
<keyword evidence="4 7" id="KW-0378">Hydrolase</keyword>
<dbReference type="EC" id="3.2.1.17" evidence="7"/>
<dbReference type="InterPro" id="IPR034690">
    <property type="entry name" value="Endolysin_T4_type"/>
</dbReference>
<comment type="catalytic activity">
    <reaction evidence="1 7">
        <text>Hydrolysis of (1-&gt;4)-beta-linkages between N-acetylmuramic acid and N-acetyl-D-glucosamine residues in a peptidoglycan and between N-acetyl-D-glucosamine residues in chitodextrins.</text>
        <dbReference type="EC" id="3.2.1.17"/>
    </reaction>
</comment>
<dbReference type="InterPro" id="IPR033907">
    <property type="entry name" value="Endolysin_autolysin"/>
</dbReference>
<keyword evidence="6 7" id="KW-0326">Glycosidase</keyword>
<keyword evidence="5" id="KW-1035">Host cytoplasm</keyword>
<dbReference type="AlphaFoldDB" id="A0A7H1DT68"/>
<dbReference type="GO" id="GO:0009253">
    <property type="term" value="P:peptidoglycan catabolic process"/>
    <property type="evidence" value="ECO:0007669"/>
    <property type="project" value="InterPro"/>
</dbReference>
<keyword evidence="9" id="KW-1185">Reference proteome</keyword>
<dbReference type="KEGG" id="cmaq:H0S70_07115"/>
<dbReference type="GO" id="GO:0042742">
    <property type="term" value="P:defense response to bacterium"/>
    <property type="evidence" value="ECO:0007669"/>
    <property type="project" value="UniProtKB-KW"/>
</dbReference>
<dbReference type="GO" id="GO:0003796">
    <property type="term" value="F:lysozyme activity"/>
    <property type="evidence" value="ECO:0007669"/>
    <property type="project" value="UniProtKB-EC"/>
</dbReference>
<dbReference type="Gene3D" id="1.10.530.40">
    <property type="match status" value="1"/>
</dbReference>
<evidence type="ECO:0000313" key="8">
    <source>
        <dbReference type="EMBL" id="QNS40176.1"/>
    </source>
</evidence>
<organism evidence="8 9">
    <name type="scientific">Chryseobacterium manosquense</name>
    <dbReference type="NCBI Taxonomy" id="2754694"/>
    <lineage>
        <taxon>Bacteria</taxon>
        <taxon>Pseudomonadati</taxon>
        <taxon>Bacteroidota</taxon>
        <taxon>Flavobacteriia</taxon>
        <taxon>Flavobacteriales</taxon>
        <taxon>Weeksellaceae</taxon>
        <taxon>Chryseobacterium group</taxon>
        <taxon>Chryseobacterium</taxon>
    </lineage>
</organism>
<protein>
    <recommendedName>
        <fullName evidence="7">Lysozyme</fullName>
        <ecNumber evidence="7">3.2.1.17</ecNumber>
    </recommendedName>
</protein>
<dbReference type="InterPro" id="IPR023346">
    <property type="entry name" value="Lysozyme-like_dom_sf"/>
</dbReference>
<proteinExistence type="inferred from homology"/>